<keyword evidence="3" id="KW-1185">Reference proteome</keyword>
<dbReference type="KEGG" id="saca:FFV09_22395"/>
<accession>A0A4Y6V411</accession>
<reference evidence="2 3" key="1">
    <citation type="submission" date="2019-06" db="EMBL/GenBank/DDBJ databases">
        <title>Saccharibacillus brassicae sp. nov., an endophytic bacterium isolated from Chinese cabbage seeds (Brassica pekinensis).</title>
        <authorList>
            <person name="Jiang L."/>
            <person name="Lee J."/>
            <person name="Kim S.W."/>
        </authorList>
    </citation>
    <scope>NUCLEOTIDE SEQUENCE [LARGE SCALE GENOMIC DNA]</scope>
    <source>
        <strain evidence="3">KCTC 43072 / ATSA2</strain>
    </source>
</reference>
<evidence type="ECO:0000256" key="1">
    <source>
        <dbReference type="SAM" id="SignalP"/>
    </source>
</evidence>
<keyword evidence="1" id="KW-0732">Signal</keyword>
<dbReference type="Proteomes" id="UP000316968">
    <property type="component" value="Chromosome"/>
</dbReference>
<dbReference type="RefSeq" id="WP_141449908.1">
    <property type="nucleotide sequence ID" value="NZ_CP041217.1"/>
</dbReference>
<evidence type="ECO:0000313" key="2">
    <source>
        <dbReference type="EMBL" id="QDH23371.1"/>
    </source>
</evidence>
<proteinExistence type="predicted"/>
<evidence type="ECO:0000313" key="3">
    <source>
        <dbReference type="Proteomes" id="UP000316968"/>
    </source>
</evidence>
<gene>
    <name evidence="2" type="ORF">FFV09_22395</name>
</gene>
<feature type="signal peptide" evidence="1">
    <location>
        <begin position="1"/>
        <end position="26"/>
    </location>
</feature>
<dbReference type="AlphaFoldDB" id="A0A4Y6V411"/>
<feature type="chain" id="PRO_5021311966" evidence="1">
    <location>
        <begin position="27"/>
        <end position="141"/>
    </location>
</feature>
<sequence length="141" mass="16107">MRNKFFAFSFLFMFLSMLVLNPQVQAATTQNQAAIYINPADLEIYSYDGRTFLGTLSTNTYDPDSVFNKYGLYGSKYRIDSIWNQYGLFGSDYSLTSAWNKYTVTPPILVYDGEIVGYVSANKSLSYAFHPNVLWKLAKSF</sequence>
<dbReference type="EMBL" id="CP041217">
    <property type="protein sequence ID" value="QDH23371.1"/>
    <property type="molecule type" value="Genomic_DNA"/>
</dbReference>
<dbReference type="OrthoDB" id="583214at2"/>
<protein>
    <submittedName>
        <fullName evidence="2">Uncharacterized protein</fullName>
    </submittedName>
</protein>
<name>A0A4Y6V411_SACBS</name>
<organism evidence="2 3">
    <name type="scientific">Saccharibacillus brassicae</name>
    <dbReference type="NCBI Taxonomy" id="2583377"/>
    <lineage>
        <taxon>Bacteria</taxon>
        <taxon>Bacillati</taxon>
        <taxon>Bacillota</taxon>
        <taxon>Bacilli</taxon>
        <taxon>Bacillales</taxon>
        <taxon>Paenibacillaceae</taxon>
        <taxon>Saccharibacillus</taxon>
    </lineage>
</organism>